<organism evidence="10 11">
    <name type="scientific">Yanghanlia caeni</name>
    <dbReference type="NCBI Taxonomy" id="3064283"/>
    <lineage>
        <taxon>Bacteria</taxon>
        <taxon>Pseudomonadati</taxon>
        <taxon>Pseudomonadota</taxon>
        <taxon>Betaproteobacteria</taxon>
        <taxon>Burkholderiales</taxon>
        <taxon>Alcaligenaceae</taxon>
        <taxon>Yanghanlia</taxon>
    </lineage>
</organism>
<evidence type="ECO:0000313" key="10">
    <source>
        <dbReference type="EMBL" id="MDR4124574.1"/>
    </source>
</evidence>
<evidence type="ECO:0000256" key="7">
    <source>
        <dbReference type="ARBA" id="ARBA00023014"/>
    </source>
</evidence>
<dbReference type="InterPro" id="IPR033756">
    <property type="entry name" value="YlxH/NBP35"/>
</dbReference>
<evidence type="ECO:0000256" key="8">
    <source>
        <dbReference type="HAMAP-Rule" id="MF_02040"/>
    </source>
</evidence>
<dbReference type="InterPro" id="IPR000808">
    <property type="entry name" value="Mrp-like_CS"/>
</dbReference>
<keyword evidence="6 8" id="KW-0408">Iron</keyword>
<dbReference type="RefSeq" id="WP_165277838.1">
    <property type="nucleotide sequence ID" value="NZ_JAUZQE010000002.1"/>
</dbReference>
<comment type="caution">
    <text evidence="10">The sequence shown here is derived from an EMBL/GenBank/DDBJ whole genome shotgun (WGS) entry which is preliminary data.</text>
</comment>
<dbReference type="InterPro" id="IPR044304">
    <property type="entry name" value="NUBPL-like"/>
</dbReference>
<evidence type="ECO:0000313" key="11">
    <source>
        <dbReference type="Proteomes" id="UP001232156"/>
    </source>
</evidence>
<comment type="function">
    <text evidence="8">Binds and transfers iron-sulfur (Fe-S) clusters to target apoproteins. Can hydrolyze ATP.</text>
</comment>
<protein>
    <recommendedName>
        <fullName evidence="8">Iron-sulfur cluster carrier protein</fullName>
    </recommendedName>
</protein>
<sequence>MSVNPDRVLAALESVLDPNTRKSLAVTPETCDIRIEGQRVSVTVPLGYPAHNGDSELQQRIETALRDHGCEPGEIRFVTRIGTHAVQTGLRPLPNVRNIIAVASGKGGVGKSTTSVNVALALSQQGARVGLLDADIYGPSVPIMLGVSEKPANLENKMMGPVVGHGIQANSIGFLIDEDAPAIWRGPMVTQALTQLLTQTRWDNLDYLIIDMPPGTGDIALTLSQKVPLTGAVIVTTPQDLALADARRGLRMFQKVNVPVLGIIENMSVHICSNCGHAEHIFGEHGGREMAAQYHVPWLGALPLQMKIRSQTDSGRPTVVADPDSDAAQAYHAIARALAANVAILPPDRSAFTPTVVARKS</sequence>
<keyword evidence="4 8" id="KW-0547">Nucleotide-binding</keyword>
<dbReference type="PANTHER" id="PTHR42961:SF2">
    <property type="entry name" value="IRON-SULFUR PROTEIN NUBPL"/>
    <property type="match status" value="1"/>
</dbReference>
<feature type="domain" description="MIP18 family-like" evidence="9">
    <location>
        <begin position="6"/>
        <end position="66"/>
    </location>
</feature>
<comment type="similarity">
    <text evidence="1">In the N-terminal section; belongs to the MIP18 family.</text>
</comment>
<dbReference type="Gene3D" id="3.40.50.300">
    <property type="entry name" value="P-loop containing nucleotide triphosphate hydrolases"/>
    <property type="match status" value="1"/>
</dbReference>
<evidence type="ECO:0000256" key="5">
    <source>
        <dbReference type="ARBA" id="ARBA00022840"/>
    </source>
</evidence>
<dbReference type="NCBIfam" id="NF008669">
    <property type="entry name" value="PRK11670.1"/>
    <property type="match status" value="1"/>
</dbReference>
<evidence type="ECO:0000256" key="4">
    <source>
        <dbReference type="ARBA" id="ARBA00022741"/>
    </source>
</evidence>
<evidence type="ECO:0000259" key="9">
    <source>
        <dbReference type="Pfam" id="PF01883"/>
    </source>
</evidence>
<evidence type="ECO:0000256" key="1">
    <source>
        <dbReference type="ARBA" id="ARBA00007352"/>
    </source>
</evidence>
<dbReference type="PANTHER" id="PTHR42961">
    <property type="entry name" value="IRON-SULFUR PROTEIN NUBPL"/>
    <property type="match status" value="1"/>
</dbReference>
<evidence type="ECO:0000256" key="2">
    <source>
        <dbReference type="ARBA" id="ARBA00008205"/>
    </source>
</evidence>
<dbReference type="SUPFAM" id="SSF52540">
    <property type="entry name" value="P-loop containing nucleoside triphosphate hydrolases"/>
    <property type="match status" value="1"/>
</dbReference>
<dbReference type="Pfam" id="PF01883">
    <property type="entry name" value="FeS_assembly_P"/>
    <property type="match status" value="1"/>
</dbReference>
<feature type="binding site" evidence="8">
    <location>
        <begin position="105"/>
        <end position="112"/>
    </location>
    <ligand>
        <name>ATP</name>
        <dbReference type="ChEBI" id="CHEBI:30616"/>
    </ligand>
</feature>
<dbReference type="EMBL" id="JAUZQE010000002">
    <property type="protein sequence ID" value="MDR4124574.1"/>
    <property type="molecule type" value="Genomic_DNA"/>
</dbReference>
<evidence type="ECO:0000256" key="3">
    <source>
        <dbReference type="ARBA" id="ARBA00022723"/>
    </source>
</evidence>
<dbReference type="InterPro" id="IPR019591">
    <property type="entry name" value="Mrp/NBP35_ATP-bd"/>
</dbReference>
<keyword evidence="5 8" id="KW-0067">ATP-binding</keyword>
<keyword evidence="11" id="KW-1185">Reference proteome</keyword>
<reference evidence="10 11" key="1">
    <citation type="submission" date="2023-08" db="EMBL/GenBank/DDBJ databases">
        <title>Alcaligenaceae gen. nov., a novel taxon isolated from the sludge of Yixing Pesticide Factory.</title>
        <authorList>
            <person name="Ruan L."/>
        </authorList>
    </citation>
    <scope>NUCLEOTIDE SEQUENCE [LARGE SCALE GENOMIC DNA]</scope>
    <source>
        <strain evidence="10 11">LG-2</strain>
    </source>
</reference>
<dbReference type="SUPFAM" id="SSF117916">
    <property type="entry name" value="Fe-S cluster assembly (FSCA) domain-like"/>
    <property type="match status" value="1"/>
</dbReference>
<accession>A0ABU1D2C5</accession>
<dbReference type="Pfam" id="PF10609">
    <property type="entry name" value="ParA"/>
    <property type="match status" value="1"/>
</dbReference>
<keyword evidence="3 8" id="KW-0479">Metal-binding</keyword>
<proteinExistence type="inferred from homology"/>
<dbReference type="InterPro" id="IPR002744">
    <property type="entry name" value="MIP18-like"/>
</dbReference>
<comment type="similarity">
    <text evidence="8">Belongs to the Mrp/NBP35 ATP-binding proteins family.</text>
</comment>
<keyword evidence="7 8" id="KW-0411">Iron-sulfur</keyword>
<keyword evidence="8" id="KW-0378">Hydrolase</keyword>
<comment type="similarity">
    <text evidence="2">In the C-terminal section; belongs to the Mrp/NBP35 ATP-binding proteins family.</text>
</comment>
<name>A0ABU1D2C5_9BURK</name>
<evidence type="ECO:0000256" key="6">
    <source>
        <dbReference type="ARBA" id="ARBA00023004"/>
    </source>
</evidence>
<gene>
    <name evidence="10" type="primary">apbC</name>
    <name evidence="10" type="ORF">Q8947_01060</name>
</gene>
<dbReference type="InterPro" id="IPR027417">
    <property type="entry name" value="P-loop_NTPase"/>
</dbReference>
<dbReference type="HAMAP" id="MF_02040">
    <property type="entry name" value="Mrp_NBP35"/>
    <property type="match status" value="1"/>
</dbReference>
<dbReference type="PROSITE" id="PS01215">
    <property type="entry name" value="MRP"/>
    <property type="match status" value="1"/>
</dbReference>
<dbReference type="CDD" id="cd02037">
    <property type="entry name" value="Mrp_NBP35"/>
    <property type="match status" value="1"/>
</dbReference>
<comment type="subunit">
    <text evidence="8">Homodimer.</text>
</comment>
<dbReference type="Proteomes" id="UP001232156">
    <property type="component" value="Unassembled WGS sequence"/>
</dbReference>
<dbReference type="InterPro" id="IPR034904">
    <property type="entry name" value="FSCA_dom_sf"/>
</dbReference>